<dbReference type="Pfam" id="PF13701">
    <property type="entry name" value="DDE_Tnp_1_4"/>
    <property type="match status" value="1"/>
</dbReference>
<proteinExistence type="predicted"/>
<evidence type="ECO:0000259" key="1">
    <source>
        <dbReference type="Pfam" id="PF13701"/>
    </source>
</evidence>
<dbReference type="AlphaFoldDB" id="A0A9C9K0R9"/>
<dbReference type="EMBL" id="DRIG01000100">
    <property type="protein sequence ID" value="HEC79392.1"/>
    <property type="molecule type" value="Genomic_DNA"/>
</dbReference>
<organism evidence="2 3">
    <name type="scientific">candidate division WOR-3 bacterium</name>
    <dbReference type="NCBI Taxonomy" id="2052148"/>
    <lineage>
        <taxon>Bacteria</taxon>
        <taxon>Bacteria division WOR-3</taxon>
    </lineage>
</organism>
<dbReference type="InterPro" id="IPR025668">
    <property type="entry name" value="Tnp_DDE_dom"/>
</dbReference>
<evidence type="ECO:0000313" key="3">
    <source>
        <dbReference type="Proteomes" id="UP000885826"/>
    </source>
</evidence>
<sequence>MTDNYTQISLSFQEGKIVTINFNGGNISSDAGLLLIREYDKKINFTPKVAQLLIDKRTSYLVDYKLIDLIRQRLYGIIAGYENANDARYLRLDHYTTRAKRHGRGGIDYLIGLPWNRCA</sequence>
<accession>A0A9C9K0R9</accession>
<gene>
    <name evidence="2" type="ORF">ENI34_09705</name>
</gene>
<comment type="caution">
    <text evidence="2">The sequence shown here is derived from an EMBL/GenBank/DDBJ whole genome shotgun (WGS) entry which is preliminary data.</text>
</comment>
<evidence type="ECO:0000313" key="2">
    <source>
        <dbReference type="EMBL" id="HEC79392.1"/>
    </source>
</evidence>
<dbReference type="Proteomes" id="UP000885826">
    <property type="component" value="Unassembled WGS sequence"/>
</dbReference>
<protein>
    <recommendedName>
        <fullName evidence="1">Transposase DDE domain-containing protein</fullName>
    </recommendedName>
</protein>
<name>A0A9C9K0R9_UNCW3</name>
<feature type="domain" description="Transposase DDE" evidence="1">
    <location>
        <begin position="13"/>
        <end position="96"/>
    </location>
</feature>
<reference evidence="2" key="1">
    <citation type="journal article" date="2020" name="mSystems">
        <title>Genome- and Community-Level Interaction Insights into Carbon Utilization and Element Cycling Functions of Hydrothermarchaeota in Hydrothermal Sediment.</title>
        <authorList>
            <person name="Zhou Z."/>
            <person name="Liu Y."/>
            <person name="Xu W."/>
            <person name="Pan J."/>
            <person name="Luo Z.H."/>
            <person name="Li M."/>
        </authorList>
    </citation>
    <scope>NUCLEOTIDE SEQUENCE</scope>
    <source>
        <strain evidence="2">HyVt-388</strain>
    </source>
</reference>